<dbReference type="Pfam" id="PF00512">
    <property type="entry name" value="HisKA"/>
    <property type="match status" value="1"/>
</dbReference>
<dbReference type="Gene3D" id="1.10.287.130">
    <property type="match status" value="1"/>
</dbReference>
<dbReference type="Gene3D" id="3.30.565.10">
    <property type="entry name" value="Histidine kinase-like ATPase, C-terminal domain"/>
    <property type="match status" value="1"/>
</dbReference>
<feature type="domain" description="PAC" evidence="8">
    <location>
        <begin position="250"/>
        <end position="303"/>
    </location>
</feature>
<dbReference type="InterPro" id="IPR000700">
    <property type="entry name" value="PAS-assoc_C"/>
</dbReference>
<comment type="catalytic activity">
    <reaction evidence="1">
        <text>ATP + protein L-histidine = ADP + protein N-phospho-L-histidine.</text>
        <dbReference type="EC" id="2.7.13.3"/>
    </reaction>
</comment>
<dbReference type="InterPro" id="IPR004358">
    <property type="entry name" value="Sig_transdc_His_kin-like_C"/>
</dbReference>
<dbReference type="InterPro" id="IPR001610">
    <property type="entry name" value="PAC"/>
</dbReference>
<keyword evidence="3" id="KW-0597">Phosphoprotein</keyword>
<dbReference type="InterPro" id="IPR052162">
    <property type="entry name" value="Sensor_kinase/Photoreceptor"/>
</dbReference>
<dbReference type="Pfam" id="PF02518">
    <property type="entry name" value="HATPase_c"/>
    <property type="match status" value="1"/>
</dbReference>
<name>A0ABQ3AZR7_9GAMM</name>
<evidence type="ECO:0000313" key="10">
    <source>
        <dbReference type="Proteomes" id="UP000601597"/>
    </source>
</evidence>
<dbReference type="SMART" id="SM00091">
    <property type="entry name" value="PAS"/>
    <property type="match status" value="3"/>
</dbReference>
<protein>
    <recommendedName>
        <fullName evidence="2">histidine kinase</fullName>
        <ecNumber evidence="2">2.7.13.3</ecNumber>
    </recommendedName>
</protein>
<dbReference type="Proteomes" id="UP000601597">
    <property type="component" value="Unassembled WGS sequence"/>
</dbReference>
<dbReference type="NCBIfam" id="TIGR00229">
    <property type="entry name" value="sensory_box"/>
    <property type="match status" value="3"/>
</dbReference>
<dbReference type="Gene3D" id="3.30.450.40">
    <property type="match status" value="2"/>
</dbReference>
<dbReference type="SMART" id="SM00388">
    <property type="entry name" value="HisKA"/>
    <property type="match status" value="1"/>
</dbReference>
<dbReference type="InterPro" id="IPR013655">
    <property type="entry name" value="PAS_fold_3"/>
</dbReference>
<evidence type="ECO:0000313" key="9">
    <source>
        <dbReference type="EMBL" id="GGY71806.1"/>
    </source>
</evidence>
<dbReference type="InterPro" id="IPR029016">
    <property type="entry name" value="GAF-like_dom_sf"/>
</dbReference>
<keyword evidence="5" id="KW-0418">Kinase</keyword>
<dbReference type="SMART" id="SM00065">
    <property type="entry name" value="GAF"/>
    <property type="match status" value="2"/>
</dbReference>
<evidence type="ECO:0000259" key="6">
    <source>
        <dbReference type="PROSITE" id="PS50109"/>
    </source>
</evidence>
<dbReference type="SUPFAM" id="SSF55785">
    <property type="entry name" value="PYP-like sensor domain (PAS domain)"/>
    <property type="match status" value="3"/>
</dbReference>
<keyword evidence="10" id="KW-1185">Reference proteome</keyword>
<sequence>MKAPDNPPHEPDRLAALKNTGLLDTAPEERFDRFTRMATRIFNVPIALVTLVDSNRQWFKSSRGLGATETPRDISFCGHAILRPGLLIIEDARLDDRFSDNPLVTDAPHIRFYAGAPLLSSEGHRVGTLCLIDSQPRQLSEADQEILRDLADSVSHEIQIHRDHNTFVDLWQKERRAQAIIEGTRVGTWEWNVQTGETVFNERWANICGYTLAELEPVDIQTWLGLAHPEDLPGSERRLEAHFSGNAAEYDYRCRMRHKDGSWVWVHDRGKVLEWSPDGMPLKMYGTHADITHEMENLHRMEQQNQALAILNRLALDRASSVDQKLGDALKLGAEFLELPTAMLSEIVGNTYTIRDFYSATDAGLAAGASFPLEKTYCAILLQGKDHLAISHMAKSVHRDHACYRAFGLETYIAAPIRTQSRLFGTLNFSSSMPRDTEFNETEITFVTLLAKWIASLLDEQLTSQTLSKLVNQIPGTLYQYRRWPDGSSAFPYASPGIRDIYGVSPEDVITDATSAFNAIHPQDLQAVSESIETSANCLSLWLHQYRVRKGGGWRWVEGRATPELLADGSVMWHGYISDIDERKRAQLLLQESEEQLRRLFELSPIGISLTDYESGQILSVNDALLQPTGYSRAGFLSLEMEQLVPGQYEDLRATAVKELSENRRFGPYEYAITKFDGSTFPAIVQGLLITNASGRSLVWTLVEDISERKKVDRMKNEFISTVSHELRTPLTSISGSLSLIASEVLGGLPEKVKQLITVAARNSDQLRHLIDDLLDVEKLVSGQLEFNPRHNSMETLARETLEQLDTYASHKNIQFRLTISEPDISATIDGHRFKQALSNLLSNAIKFSPAKAEITITIRKADTGVIVEVADQGPGIPEEFRSRIFQKFAQADSSITREQGGTGLGLAITREIMQQMGGDVGFDSPPGQGARFWLAVPLQAERSS</sequence>
<evidence type="ECO:0000256" key="4">
    <source>
        <dbReference type="ARBA" id="ARBA00022679"/>
    </source>
</evidence>
<dbReference type="CDD" id="cd00130">
    <property type="entry name" value="PAS"/>
    <property type="match status" value="3"/>
</dbReference>
<dbReference type="CDD" id="cd16922">
    <property type="entry name" value="HATPase_EvgS-ArcB-TorS-like"/>
    <property type="match status" value="1"/>
</dbReference>
<dbReference type="PROSITE" id="PS50113">
    <property type="entry name" value="PAC"/>
    <property type="match status" value="1"/>
</dbReference>
<evidence type="ECO:0000259" key="7">
    <source>
        <dbReference type="PROSITE" id="PS50112"/>
    </source>
</evidence>
<dbReference type="PROSITE" id="PS50109">
    <property type="entry name" value="HIS_KIN"/>
    <property type="match status" value="1"/>
</dbReference>
<feature type="domain" description="PAS" evidence="7">
    <location>
        <begin position="486"/>
        <end position="537"/>
    </location>
</feature>
<dbReference type="SUPFAM" id="SSF47384">
    <property type="entry name" value="Homodimeric domain of signal transducing histidine kinase"/>
    <property type="match status" value="1"/>
</dbReference>
<dbReference type="InterPro" id="IPR036890">
    <property type="entry name" value="HATPase_C_sf"/>
</dbReference>
<dbReference type="Pfam" id="PF08447">
    <property type="entry name" value="PAS_3"/>
    <property type="match status" value="2"/>
</dbReference>
<dbReference type="RefSeq" id="WP_189575697.1">
    <property type="nucleotide sequence ID" value="NZ_BMXV01000004.1"/>
</dbReference>
<proteinExistence type="predicted"/>
<feature type="domain" description="PAS" evidence="7">
    <location>
        <begin position="593"/>
        <end position="664"/>
    </location>
</feature>
<dbReference type="InterPro" id="IPR000014">
    <property type="entry name" value="PAS"/>
</dbReference>
<feature type="domain" description="Histidine kinase" evidence="6">
    <location>
        <begin position="722"/>
        <end position="941"/>
    </location>
</feature>
<accession>A0ABQ3AZR7</accession>
<keyword evidence="4" id="KW-0808">Transferase</keyword>
<dbReference type="SMART" id="SM00387">
    <property type="entry name" value="HATPase_c"/>
    <property type="match status" value="1"/>
</dbReference>
<dbReference type="EC" id="2.7.13.3" evidence="2"/>
<dbReference type="InterPro" id="IPR005467">
    <property type="entry name" value="His_kinase_dom"/>
</dbReference>
<dbReference type="InterPro" id="IPR003661">
    <property type="entry name" value="HisK_dim/P_dom"/>
</dbReference>
<dbReference type="Pfam" id="PF01590">
    <property type="entry name" value="GAF"/>
    <property type="match status" value="2"/>
</dbReference>
<dbReference type="CDD" id="cd00082">
    <property type="entry name" value="HisKA"/>
    <property type="match status" value="1"/>
</dbReference>
<dbReference type="Pfam" id="PF13426">
    <property type="entry name" value="PAS_9"/>
    <property type="match status" value="1"/>
</dbReference>
<reference evidence="10" key="1">
    <citation type="journal article" date="2019" name="Int. J. Syst. Evol. Microbiol.">
        <title>The Global Catalogue of Microorganisms (GCM) 10K type strain sequencing project: providing services to taxonomists for standard genome sequencing and annotation.</title>
        <authorList>
            <consortium name="The Broad Institute Genomics Platform"/>
            <consortium name="The Broad Institute Genome Sequencing Center for Infectious Disease"/>
            <person name="Wu L."/>
            <person name="Ma J."/>
        </authorList>
    </citation>
    <scope>NUCLEOTIDE SEQUENCE [LARGE SCALE GENOMIC DNA]</scope>
    <source>
        <strain evidence="10">KCTC 22280</strain>
    </source>
</reference>
<dbReference type="PROSITE" id="PS50112">
    <property type="entry name" value="PAS"/>
    <property type="match status" value="2"/>
</dbReference>
<dbReference type="PANTHER" id="PTHR43304:SF1">
    <property type="entry name" value="PAC DOMAIN-CONTAINING PROTEIN"/>
    <property type="match status" value="1"/>
</dbReference>
<evidence type="ECO:0000256" key="2">
    <source>
        <dbReference type="ARBA" id="ARBA00012438"/>
    </source>
</evidence>
<evidence type="ECO:0000256" key="1">
    <source>
        <dbReference type="ARBA" id="ARBA00000085"/>
    </source>
</evidence>
<dbReference type="InterPro" id="IPR036097">
    <property type="entry name" value="HisK_dim/P_sf"/>
</dbReference>
<dbReference type="SUPFAM" id="SSF55781">
    <property type="entry name" value="GAF domain-like"/>
    <property type="match status" value="2"/>
</dbReference>
<organism evidence="9 10">
    <name type="scientific">Marinobacter zhanjiangensis</name>
    <dbReference type="NCBI Taxonomy" id="578215"/>
    <lineage>
        <taxon>Bacteria</taxon>
        <taxon>Pseudomonadati</taxon>
        <taxon>Pseudomonadota</taxon>
        <taxon>Gammaproteobacteria</taxon>
        <taxon>Pseudomonadales</taxon>
        <taxon>Marinobacteraceae</taxon>
        <taxon>Marinobacter</taxon>
    </lineage>
</organism>
<dbReference type="SMART" id="SM00086">
    <property type="entry name" value="PAC"/>
    <property type="match status" value="3"/>
</dbReference>
<dbReference type="InterPro" id="IPR035965">
    <property type="entry name" value="PAS-like_dom_sf"/>
</dbReference>
<dbReference type="PANTHER" id="PTHR43304">
    <property type="entry name" value="PHYTOCHROME-LIKE PROTEIN CPH1"/>
    <property type="match status" value="1"/>
</dbReference>
<dbReference type="SUPFAM" id="SSF55874">
    <property type="entry name" value="ATPase domain of HSP90 chaperone/DNA topoisomerase II/histidine kinase"/>
    <property type="match status" value="1"/>
</dbReference>
<evidence type="ECO:0000259" key="8">
    <source>
        <dbReference type="PROSITE" id="PS50113"/>
    </source>
</evidence>
<dbReference type="InterPro" id="IPR003018">
    <property type="entry name" value="GAF"/>
</dbReference>
<dbReference type="EMBL" id="BMXV01000004">
    <property type="protein sequence ID" value="GGY71806.1"/>
    <property type="molecule type" value="Genomic_DNA"/>
</dbReference>
<evidence type="ECO:0000256" key="3">
    <source>
        <dbReference type="ARBA" id="ARBA00022553"/>
    </source>
</evidence>
<comment type="caution">
    <text evidence="9">The sequence shown here is derived from an EMBL/GenBank/DDBJ whole genome shotgun (WGS) entry which is preliminary data.</text>
</comment>
<dbReference type="InterPro" id="IPR003594">
    <property type="entry name" value="HATPase_dom"/>
</dbReference>
<dbReference type="Gene3D" id="3.30.450.20">
    <property type="entry name" value="PAS domain"/>
    <property type="match status" value="3"/>
</dbReference>
<gene>
    <name evidence="9" type="ORF">GCM10007071_18490</name>
</gene>
<dbReference type="PRINTS" id="PR00344">
    <property type="entry name" value="BCTRLSENSOR"/>
</dbReference>
<evidence type="ECO:0000256" key="5">
    <source>
        <dbReference type="ARBA" id="ARBA00022777"/>
    </source>
</evidence>